<protein>
    <submittedName>
        <fullName evidence="1">Uncharacterized protein</fullName>
    </submittedName>
</protein>
<dbReference type="Proteomes" id="UP000243376">
    <property type="component" value="Unassembled WGS sequence"/>
</dbReference>
<evidence type="ECO:0000313" key="1">
    <source>
        <dbReference type="EMBL" id="PMP83379.1"/>
    </source>
</evidence>
<name>A0A2J6X889_9CHLR</name>
<evidence type="ECO:0000313" key="2">
    <source>
        <dbReference type="Proteomes" id="UP000243376"/>
    </source>
</evidence>
<sequence>MGGNGMNVDAGSGVVVGGMKIGAGVTIAKTVSVNVGRGVNVALGGEGLGVTGETSVGVG</sequence>
<comment type="caution">
    <text evidence="1">The sequence shown here is derived from an EMBL/GenBank/DDBJ whole genome shotgun (WGS) entry which is preliminary data.</text>
</comment>
<accession>A0A2J6X889</accession>
<gene>
    <name evidence="1" type="ORF">C0184_05410</name>
</gene>
<reference evidence="1 2" key="1">
    <citation type="submission" date="2018-01" db="EMBL/GenBank/DDBJ databases">
        <title>Metagenomic assembled genomes from two thermal pools in the Uzon Caldera, Kamchatka, Russia.</title>
        <authorList>
            <person name="Wilkins L."/>
            <person name="Ettinger C."/>
        </authorList>
    </citation>
    <scope>NUCLEOTIDE SEQUENCE [LARGE SCALE GENOMIC DNA]</scope>
    <source>
        <strain evidence="1">ZAV-02</strain>
    </source>
</reference>
<organism evidence="1 2">
    <name type="scientific">Chloroflexus aggregans</name>
    <dbReference type="NCBI Taxonomy" id="152260"/>
    <lineage>
        <taxon>Bacteria</taxon>
        <taxon>Bacillati</taxon>
        <taxon>Chloroflexota</taxon>
        <taxon>Chloroflexia</taxon>
        <taxon>Chloroflexales</taxon>
        <taxon>Chloroflexineae</taxon>
        <taxon>Chloroflexaceae</taxon>
        <taxon>Chloroflexus</taxon>
    </lineage>
</organism>
<proteinExistence type="predicted"/>
<dbReference type="EMBL" id="PNIQ01000355">
    <property type="protein sequence ID" value="PMP83379.1"/>
    <property type="molecule type" value="Genomic_DNA"/>
</dbReference>
<dbReference type="AlphaFoldDB" id="A0A2J6X889"/>